<comment type="caution">
    <text evidence="4">The sequence shown here is derived from an EMBL/GenBank/DDBJ whole genome shotgun (WGS) entry which is preliminary data.</text>
</comment>
<evidence type="ECO:0000313" key="4">
    <source>
        <dbReference type="EMBL" id="GGN52636.1"/>
    </source>
</evidence>
<dbReference type="Gene3D" id="2.60.40.790">
    <property type="match status" value="1"/>
</dbReference>
<evidence type="ECO:0000313" key="5">
    <source>
        <dbReference type="Proteomes" id="UP000624041"/>
    </source>
</evidence>
<dbReference type="EMBL" id="BMOS01000004">
    <property type="protein sequence ID" value="GGN52636.1"/>
    <property type="molecule type" value="Genomic_DNA"/>
</dbReference>
<dbReference type="PANTHER" id="PTHR11527">
    <property type="entry name" value="HEAT-SHOCK PROTEIN 20 FAMILY MEMBER"/>
    <property type="match status" value="1"/>
</dbReference>
<dbReference type="InterPro" id="IPR031107">
    <property type="entry name" value="Small_HSP"/>
</dbReference>
<evidence type="ECO:0000259" key="3">
    <source>
        <dbReference type="PROSITE" id="PS01031"/>
    </source>
</evidence>
<dbReference type="AlphaFoldDB" id="A0A918D007"/>
<dbReference type="InterPro" id="IPR002068">
    <property type="entry name" value="A-crystallin/Hsp20_dom"/>
</dbReference>
<dbReference type="CDD" id="cd06471">
    <property type="entry name" value="ACD_LpsHSP_like"/>
    <property type="match status" value="1"/>
</dbReference>
<protein>
    <submittedName>
        <fullName evidence="4">18 kDa heat shock protein</fullName>
    </submittedName>
</protein>
<comment type="similarity">
    <text evidence="1 2">Belongs to the small heat shock protein (HSP20) family.</text>
</comment>
<evidence type="ECO:0000256" key="1">
    <source>
        <dbReference type="PROSITE-ProRule" id="PRU00285"/>
    </source>
</evidence>
<dbReference type="RefSeq" id="WP_188856153.1">
    <property type="nucleotide sequence ID" value="NZ_BMOS01000004.1"/>
</dbReference>
<evidence type="ECO:0000256" key="2">
    <source>
        <dbReference type="RuleBase" id="RU003616"/>
    </source>
</evidence>
<name>A0A918D007_9BACI</name>
<proteinExistence type="inferred from homology"/>
<dbReference type="InterPro" id="IPR008978">
    <property type="entry name" value="HSP20-like_chaperone"/>
</dbReference>
<keyword evidence="5" id="KW-1185">Reference proteome</keyword>
<accession>A0A918D007</accession>
<dbReference type="Proteomes" id="UP000624041">
    <property type="component" value="Unassembled WGS sequence"/>
</dbReference>
<gene>
    <name evidence="4" type="primary">hsp18</name>
    <name evidence="4" type="ORF">GCM10007971_08440</name>
</gene>
<reference evidence="4" key="2">
    <citation type="submission" date="2020-09" db="EMBL/GenBank/DDBJ databases">
        <authorList>
            <person name="Sun Q."/>
            <person name="Ohkuma M."/>
        </authorList>
    </citation>
    <scope>NUCLEOTIDE SEQUENCE</scope>
    <source>
        <strain evidence="4">JCM 17251</strain>
    </source>
</reference>
<reference evidence="4" key="1">
    <citation type="journal article" date="2014" name="Int. J. Syst. Evol. Microbiol.">
        <title>Complete genome sequence of Corynebacterium casei LMG S-19264T (=DSM 44701T), isolated from a smear-ripened cheese.</title>
        <authorList>
            <consortium name="US DOE Joint Genome Institute (JGI-PGF)"/>
            <person name="Walter F."/>
            <person name="Albersmeier A."/>
            <person name="Kalinowski J."/>
            <person name="Ruckert C."/>
        </authorList>
    </citation>
    <scope>NUCLEOTIDE SEQUENCE</scope>
    <source>
        <strain evidence="4">JCM 17251</strain>
    </source>
</reference>
<organism evidence="4 5">
    <name type="scientific">Oceanobacillus indicireducens</name>
    <dbReference type="NCBI Taxonomy" id="1004261"/>
    <lineage>
        <taxon>Bacteria</taxon>
        <taxon>Bacillati</taxon>
        <taxon>Bacillota</taxon>
        <taxon>Bacilli</taxon>
        <taxon>Bacillales</taxon>
        <taxon>Bacillaceae</taxon>
        <taxon>Oceanobacillus</taxon>
    </lineage>
</organism>
<keyword evidence="4" id="KW-0346">Stress response</keyword>
<sequence>MFDLRPYSNRSQNMMEQFSKAFEDMFNRDFLPSGKNDFQSLRTDITESKDAYVVQADLPGFSKNDIQINLENNQLTIRAKRDDQMEERDENDRVIRQERHFGEFVRSFYVENIDQDKVEASLEDGVLKVKLPKANPDDSGSAKQIEIN</sequence>
<dbReference type="Pfam" id="PF00011">
    <property type="entry name" value="HSP20"/>
    <property type="match status" value="1"/>
</dbReference>
<dbReference type="SUPFAM" id="SSF49764">
    <property type="entry name" value="HSP20-like chaperones"/>
    <property type="match status" value="1"/>
</dbReference>
<dbReference type="PROSITE" id="PS01031">
    <property type="entry name" value="SHSP"/>
    <property type="match status" value="1"/>
</dbReference>
<feature type="domain" description="SHSP" evidence="3">
    <location>
        <begin position="32"/>
        <end position="148"/>
    </location>
</feature>